<proteinExistence type="predicted"/>
<comment type="caution">
    <text evidence="1">The sequence shown here is derived from an EMBL/GenBank/DDBJ whole genome shotgun (WGS) entry which is preliminary data.</text>
</comment>
<dbReference type="EMBL" id="CAICTM010000399">
    <property type="protein sequence ID" value="CAB9509692.1"/>
    <property type="molecule type" value="Genomic_DNA"/>
</dbReference>
<dbReference type="Proteomes" id="UP001153069">
    <property type="component" value="Unassembled WGS sequence"/>
</dbReference>
<sequence>MATVASTNNEHLWKLYRSHTIPYPNHEDYNDDDAFDEARDVYFAAEEERQEGIPHNQPLSSVSGFNAPGNKLNAEYDFGSTTRFDVSFVALEEVPLTTEVPCLAAVPMDEDFIAYTPPAGTGSVNLNDKFPFANKACFQTMGKWICPFPTSYSSAGFVEGGIKCNSDIIFMPFKFSSLNEALVGMDLAMKKYPQKGYSRLVFPVKLRKKDEKFFQDGFQASNEYLEFHSNPEAYDMSALSENIRGMQTRKLMFE</sequence>
<accession>A0A9N8DW29</accession>
<evidence type="ECO:0000313" key="2">
    <source>
        <dbReference type="Proteomes" id="UP001153069"/>
    </source>
</evidence>
<name>A0A9N8DW29_9STRA</name>
<dbReference type="AlphaFoldDB" id="A0A9N8DW29"/>
<protein>
    <submittedName>
        <fullName evidence="1">Uncharacterized protein</fullName>
    </submittedName>
</protein>
<evidence type="ECO:0000313" key="1">
    <source>
        <dbReference type="EMBL" id="CAB9509692.1"/>
    </source>
</evidence>
<organism evidence="1 2">
    <name type="scientific">Seminavis robusta</name>
    <dbReference type="NCBI Taxonomy" id="568900"/>
    <lineage>
        <taxon>Eukaryota</taxon>
        <taxon>Sar</taxon>
        <taxon>Stramenopiles</taxon>
        <taxon>Ochrophyta</taxon>
        <taxon>Bacillariophyta</taxon>
        <taxon>Bacillariophyceae</taxon>
        <taxon>Bacillariophycidae</taxon>
        <taxon>Naviculales</taxon>
        <taxon>Naviculaceae</taxon>
        <taxon>Seminavis</taxon>
    </lineage>
</organism>
<gene>
    <name evidence="1" type="ORF">SEMRO_400_G135220.1</name>
</gene>
<reference evidence="1" key="1">
    <citation type="submission" date="2020-06" db="EMBL/GenBank/DDBJ databases">
        <authorList>
            <consortium name="Plant Systems Biology data submission"/>
        </authorList>
    </citation>
    <scope>NUCLEOTIDE SEQUENCE</scope>
    <source>
        <strain evidence="1">D6</strain>
    </source>
</reference>
<keyword evidence="2" id="KW-1185">Reference proteome</keyword>